<dbReference type="Pfam" id="PF03480">
    <property type="entry name" value="DctP"/>
    <property type="match status" value="1"/>
</dbReference>
<name>A0A4R3MAJ2_9HYPH</name>
<sequence>MSPWQCTRMIAALDAEPVVLPFGQMATALGARLIDGAENNWPCCVGTGHRRLAPLDTLTRHAMSPDILVMSQTAWDGLSEDDRRIFRGTARESATYMRALWKASEAEREAWDPGLTIIDTNDREPFAAVLQPLCDRRLTDERMRDLVERIRSVR</sequence>
<dbReference type="EMBL" id="SMAK01000005">
    <property type="protein sequence ID" value="TCT10611.1"/>
    <property type="molecule type" value="Genomic_DNA"/>
</dbReference>
<dbReference type="InterPro" id="IPR018389">
    <property type="entry name" value="DctP_fam"/>
</dbReference>
<dbReference type="OrthoDB" id="8673861at2"/>
<dbReference type="PANTHER" id="PTHR33376:SF2">
    <property type="entry name" value="DICARBOXYLATE-BINDING PERIPLASMIC PROTEIN"/>
    <property type="match status" value="1"/>
</dbReference>
<reference evidence="2 3" key="1">
    <citation type="submission" date="2019-03" db="EMBL/GenBank/DDBJ databases">
        <title>Genomic Encyclopedia of Type Strains, Phase IV (KMG-IV): sequencing the most valuable type-strain genomes for metagenomic binning, comparative biology and taxonomic classification.</title>
        <authorList>
            <person name="Goeker M."/>
        </authorList>
    </citation>
    <scope>NUCLEOTIDE SEQUENCE [LARGE SCALE GENOMIC DNA]</scope>
    <source>
        <strain evidence="2 3">DSM 19345</strain>
    </source>
</reference>
<protein>
    <submittedName>
        <fullName evidence="2">Extracellular solute-binding protein (Family 7)</fullName>
    </submittedName>
</protein>
<dbReference type="GO" id="GO:0055085">
    <property type="term" value="P:transmembrane transport"/>
    <property type="evidence" value="ECO:0007669"/>
    <property type="project" value="InterPro"/>
</dbReference>
<gene>
    <name evidence="2" type="ORF">EDC22_105110</name>
</gene>
<comment type="caution">
    <text evidence="2">The sequence shown here is derived from an EMBL/GenBank/DDBJ whole genome shotgun (WGS) entry which is preliminary data.</text>
</comment>
<evidence type="ECO:0000313" key="2">
    <source>
        <dbReference type="EMBL" id="TCT10611.1"/>
    </source>
</evidence>
<dbReference type="Gene3D" id="3.40.190.170">
    <property type="entry name" value="Bacterial extracellular solute-binding protein, family 7"/>
    <property type="match status" value="1"/>
</dbReference>
<evidence type="ECO:0000313" key="3">
    <source>
        <dbReference type="Proteomes" id="UP000295678"/>
    </source>
</evidence>
<proteinExistence type="predicted"/>
<accession>A0A4R3MAJ2</accession>
<dbReference type="InterPro" id="IPR038404">
    <property type="entry name" value="TRAP_DctP_sf"/>
</dbReference>
<dbReference type="AlphaFoldDB" id="A0A4R3MAJ2"/>
<keyword evidence="3" id="KW-1185">Reference proteome</keyword>
<organism evidence="2 3">
    <name type="scientific">Tepidamorphus gemmatus</name>
    <dbReference type="NCBI Taxonomy" id="747076"/>
    <lineage>
        <taxon>Bacteria</taxon>
        <taxon>Pseudomonadati</taxon>
        <taxon>Pseudomonadota</taxon>
        <taxon>Alphaproteobacteria</taxon>
        <taxon>Hyphomicrobiales</taxon>
        <taxon>Tepidamorphaceae</taxon>
        <taxon>Tepidamorphus</taxon>
    </lineage>
</organism>
<keyword evidence="1" id="KW-0732">Signal</keyword>
<dbReference type="NCBIfam" id="NF037995">
    <property type="entry name" value="TRAP_S1"/>
    <property type="match status" value="1"/>
</dbReference>
<dbReference type="GO" id="GO:0030246">
    <property type="term" value="F:carbohydrate binding"/>
    <property type="evidence" value="ECO:0007669"/>
    <property type="project" value="TreeGrafter"/>
</dbReference>
<dbReference type="Proteomes" id="UP000295678">
    <property type="component" value="Unassembled WGS sequence"/>
</dbReference>
<evidence type="ECO:0000256" key="1">
    <source>
        <dbReference type="ARBA" id="ARBA00022729"/>
    </source>
</evidence>
<dbReference type="PANTHER" id="PTHR33376">
    <property type="match status" value="1"/>
</dbReference>